<keyword evidence="3" id="KW-1185">Reference proteome</keyword>
<evidence type="ECO:0000256" key="1">
    <source>
        <dbReference type="SAM" id="Coils"/>
    </source>
</evidence>
<dbReference type="VEuPathDB" id="HostDB:GeneID_118659341"/>
<dbReference type="GO" id="GO:0031122">
    <property type="term" value="P:cytoplasmic microtubule organization"/>
    <property type="evidence" value="ECO:0007669"/>
    <property type="project" value="TreeGrafter"/>
</dbReference>
<feature type="coiled-coil region" evidence="1">
    <location>
        <begin position="106"/>
        <end position="150"/>
    </location>
</feature>
<dbReference type="GO" id="GO:0030705">
    <property type="term" value="P:cytoskeleton-dependent intracellular transport"/>
    <property type="evidence" value="ECO:0007669"/>
    <property type="project" value="TreeGrafter"/>
</dbReference>
<proteinExistence type="predicted"/>
<sequence length="176" mass="19941">MDGGHSLRMDVTVRELMELFLQSPLVAGHLTLVCPQVTRHQESLFNLQRLEVPDMALEELEFLSSNMAFRLRRLLIERDSCRELVVTMTQEWNTSSRPSEDTQHLAVELADTKATLRGVRQELEEKTKQLADARHQLYQLVLELQEARRNVSRRPIVWAGGGGWDAPVTGVPGPGS</sequence>
<dbReference type="EMBL" id="JABWUV010000022">
    <property type="protein sequence ID" value="KAF6279146.1"/>
    <property type="molecule type" value="Genomic_DNA"/>
</dbReference>
<dbReference type="GO" id="GO:0005737">
    <property type="term" value="C:cytoplasm"/>
    <property type="evidence" value="ECO:0007669"/>
    <property type="project" value="TreeGrafter"/>
</dbReference>
<dbReference type="GO" id="GO:0005813">
    <property type="term" value="C:centrosome"/>
    <property type="evidence" value="ECO:0007669"/>
    <property type="project" value="TreeGrafter"/>
</dbReference>
<reference evidence="2 3" key="1">
    <citation type="journal article" date="2020" name="Nature">
        <title>Six reference-quality genomes reveal evolution of bat adaptations.</title>
        <authorList>
            <person name="Jebb D."/>
            <person name="Huang Z."/>
            <person name="Pippel M."/>
            <person name="Hughes G.M."/>
            <person name="Lavrichenko K."/>
            <person name="Devanna P."/>
            <person name="Winkler S."/>
            <person name="Jermiin L.S."/>
            <person name="Skirmuntt E.C."/>
            <person name="Katzourakis A."/>
            <person name="Burkitt-Gray L."/>
            <person name="Ray D.A."/>
            <person name="Sullivan K.A.M."/>
            <person name="Roscito J.G."/>
            <person name="Kirilenko B.M."/>
            <person name="Davalos L.M."/>
            <person name="Corthals A.P."/>
            <person name="Power M.L."/>
            <person name="Jones G."/>
            <person name="Ransome R.D."/>
            <person name="Dechmann D.K.N."/>
            <person name="Locatelli A.G."/>
            <person name="Puechmaille S.J."/>
            <person name="Fedrigo O."/>
            <person name="Jarvis E.D."/>
            <person name="Hiller M."/>
            <person name="Vernes S.C."/>
            <person name="Myers E.W."/>
            <person name="Teeling E.C."/>
        </authorList>
    </citation>
    <scope>NUCLEOTIDE SEQUENCE [LARGE SCALE GENOMIC DNA]</scope>
    <source>
        <strain evidence="2">MMyoMyo1</strain>
        <tissue evidence="2">Flight muscle</tissue>
    </source>
</reference>
<dbReference type="Proteomes" id="UP000527355">
    <property type="component" value="Unassembled WGS sequence"/>
</dbReference>
<protein>
    <submittedName>
        <fullName evidence="2">Uncharacterized protein</fullName>
    </submittedName>
</protein>
<accession>A0A7J7RSJ3</accession>
<dbReference type="GO" id="GO:0051959">
    <property type="term" value="F:dynein light intermediate chain binding"/>
    <property type="evidence" value="ECO:0007669"/>
    <property type="project" value="TreeGrafter"/>
</dbReference>
<dbReference type="PANTHER" id="PTHR18947:SF31">
    <property type="entry name" value="PROTEIN DAPLE"/>
    <property type="match status" value="1"/>
</dbReference>
<name>A0A7J7RSJ3_MYOMY</name>
<comment type="caution">
    <text evidence="2">The sequence shown here is derived from an EMBL/GenBank/DDBJ whole genome shotgun (WGS) entry which is preliminary data.</text>
</comment>
<evidence type="ECO:0000313" key="3">
    <source>
        <dbReference type="Proteomes" id="UP000527355"/>
    </source>
</evidence>
<dbReference type="GO" id="GO:0008017">
    <property type="term" value="F:microtubule binding"/>
    <property type="evidence" value="ECO:0007669"/>
    <property type="project" value="TreeGrafter"/>
</dbReference>
<keyword evidence="1" id="KW-0175">Coiled coil</keyword>
<gene>
    <name evidence="2" type="ORF">mMyoMyo1_010189</name>
</gene>
<dbReference type="PANTHER" id="PTHR18947">
    <property type="entry name" value="HOOK PROTEINS"/>
    <property type="match status" value="1"/>
</dbReference>
<evidence type="ECO:0000313" key="2">
    <source>
        <dbReference type="EMBL" id="KAF6279146.1"/>
    </source>
</evidence>
<dbReference type="AlphaFoldDB" id="A0A7J7RSJ3"/>
<organism evidence="2 3">
    <name type="scientific">Myotis myotis</name>
    <name type="common">Greater mouse-eared bat</name>
    <name type="synonym">Vespertilio myotis</name>
    <dbReference type="NCBI Taxonomy" id="51298"/>
    <lineage>
        <taxon>Eukaryota</taxon>
        <taxon>Metazoa</taxon>
        <taxon>Chordata</taxon>
        <taxon>Craniata</taxon>
        <taxon>Vertebrata</taxon>
        <taxon>Euteleostomi</taxon>
        <taxon>Mammalia</taxon>
        <taxon>Eutheria</taxon>
        <taxon>Laurasiatheria</taxon>
        <taxon>Chiroptera</taxon>
        <taxon>Yangochiroptera</taxon>
        <taxon>Vespertilionidae</taxon>
        <taxon>Myotis</taxon>
    </lineage>
</organism>